<evidence type="ECO:0000313" key="1">
    <source>
        <dbReference type="EMBL" id="KAK1442661.1"/>
    </source>
</evidence>
<organism evidence="1 2">
    <name type="scientific">Babesia gibsoni</name>
    <dbReference type="NCBI Taxonomy" id="33632"/>
    <lineage>
        <taxon>Eukaryota</taxon>
        <taxon>Sar</taxon>
        <taxon>Alveolata</taxon>
        <taxon>Apicomplexa</taxon>
        <taxon>Aconoidasida</taxon>
        <taxon>Piroplasmida</taxon>
        <taxon>Babesiidae</taxon>
        <taxon>Babesia</taxon>
    </lineage>
</organism>
<dbReference type="EMBL" id="JAVEPI010000003">
    <property type="protein sequence ID" value="KAK1442661.1"/>
    <property type="molecule type" value="Genomic_DNA"/>
</dbReference>
<gene>
    <name evidence="1" type="ORF">BgAZ_301790</name>
</gene>
<comment type="caution">
    <text evidence="1">The sequence shown here is derived from an EMBL/GenBank/DDBJ whole genome shotgun (WGS) entry which is preliminary data.</text>
</comment>
<proteinExistence type="predicted"/>
<dbReference type="Proteomes" id="UP001230268">
    <property type="component" value="Unassembled WGS sequence"/>
</dbReference>
<keyword evidence="2" id="KW-1185">Reference proteome</keyword>
<protein>
    <submittedName>
        <fullName evidence="1">Uncharacterized protein</fullName>
    </submittedName>
</protein>
<accession>A0AAD8LPS1</accession>
<sequence>MADGGEVKKRCGKSRKSVANTDFEKFESDFAAVTDLCKTYEFYKALNLLNKVESRTKKNGSDELIERCSLMQAEIYVRMGQHENALRALLKCSCRISSVKLLAQMILTTDATKDNKELVSMATDLLAKCLLNASSDDAAALSQCRLLYLDGLCRLSKVTTVKDYVEYIGDEELKANGQGGRYLHQVLSKVRPLLRATSKIKQAWLKPTNLPASRHPPYVTLFKNNELDPGVEPYAEVISHIASVANYATLDEHVLLLGDCSFYYSLLQFVELLKDMERYDQNVNEPSVRVSLEDTPKAMKDLDVTAGILNTVKMRTKRNYKRRALYDAMNGGETQPSQLEESRTEVKTRCLDTTNLSLNRIGTPTWKTLSSVCMDHKVRQSLSEILKRRSLWSVGEIGLVMFEVLCRNKHLLIGNHEKYTICLCYILYFLWENVNDYNNREIVSSGCLFLHDNVKDSRLLCSFSPMQKRIRKHLKRSGTTILCLILDTMKSTATILHDISSPLSIKDPQEFLRYMFRQLNSILLQECAPNGPPSLKGIILRSRLVFVMAKYILWDKLPKKTAVLSPKYARYLYIVEDITKCLHSLLLLAHSMTLSESSKNIHLRLARSIHDGRFNFHNSLTSGSFALDVKCVERRYLNLYNTLKKFTLKN</sequence>
<name>A0AAD8LPS1_BABGI</name>
<dbReference type="AlphaFoldDB" id="A0AAD8LPS1"/>
<reference evidence="1" key="1">
    <citation type="submission" date="2023-08" db="EMBL/GenBank/DDBJ databases">
        <title>Draft sequence of the Babesia gibsoni genome.</title>
        <authorList>
            <person name="Yamagishi J.Y."/>
            <person name="Xuan X.X."/>
        </authorList>
    </citation>
    <scope>NUCLEOTIDE SEQUENCE</scope>
    <source>
        <strain evidence="1">Azabu</strain>
    </source>
</reference>
<evidence type="ECO:0000313" key="2">
    <source>
        <dbReference type="Proteomes" id="UP001230268"/>
    </source>
</evidence>